<name>A0A3R7HM61_9ACTN</name>
<dbReference type="RefSeq" id="WP_043460098.1">
    <property type="nucleotide sequence ID" value="NZ_CP134822.1"/>
</dbReference>
<comment type="caution">
    <text evidence="3">The sequence shown here is derived from an EMBL/GenBank/DDBJ whole genome shotgun (WGS) entry which is preliminary data.</text>
</comment>
<proteinExistence type="predicted"/>
<feature type="region of interest" description="Disordered" evidence="1">
    <location>
        <begin position="1"/>
        <end position="26"/>
    </location>
</feature>
<dbReference type="Proteomes" id="UP000028058">
    <property type="component" value="Unassembled WGS sequence"/>
</dbReference>
<dbReference type="AlphaFoldDB" id="A0A3R7HM61"/>
<evidence type="ECO:0000313" key="3">
    <source>
        <dbReference type="EMBL" id="RKM98817.1"/>
    </source>
</evidence>
<keyword evidence="4" id="KW-1185">Reference proteome</keyword>
<feature type="compositionally biased region" description="Low complexity" evidence="1">
    <location>
        <begin position="1"/>
        <end position="13"/>
    </location>
</feature>
<evidence type="ECO:0008006" key="5">
    <source>
        <dbReference type="Google" id="ProtNLM"/>
    </source>
</evidence>
<accession>A0A3R7HM61</accession>
<evidence type="ECO:0000256" key="1">
    <source>
        <dbReference type="SAM" id="MobiDB-lite"/>
    </source>
</evidence>
<feature type="chain" id="PRO_5043188293" description="Lipoprotein" evidence="2">
    <location>
        <begin position="41"/>
        <end position="170"/>
    </location>
</feature>
<feature type="region of interest" description="Disordered" evidence="1">
    <location>
        <begin position="40"/>
        <end position="59"/>
    </location>
</feature>
<keyword evidence="2" id="KW-0732">Signal</keyword>
<evidence type="ECO:0000256" key="2">
    <source>
        <dbReference type="SAM" id="SignalP"/>
    </source>
</evidence>
<protein>
    <recommendedName>
        <fullName evidence="5">Lipoprotein</fullName>
    </recommendedName>
</protein>
<reference evidence="3 4" key="1">
    <citation type="journal article" date="2014" name="Genome Announc.">
        <title>Draft Genome Sequence of Streptomyces fradiae ATCC 19609, a Strain Highly Sensitive to Antibiotics.</title>
        <authorList>
            <person name="Bekker O.B."/>
            <person name="Klimina K.M."/>
            <person name="Vatlin A.A."/>
            <person name="Zakharevich N.V."/>
            <person name="Kasianov A.S."/>
            <person name="Danilenko V.N."/>
        </authorList>
    </citation>
    <scope>NUCLEOTIDE SEQUENCE [LARGE SCALE GENOMIC DNA]</scope>
    <source>
        <strain evidence="3 4">ATCC 19609</strain>
    </source>
</reference>
<gene>
    <name evidence="3" type="ORF">SFRA_000725</name>
</gene>
<evidence type="ECO:0000313" key="4">
    <source>
        <dbReference type="Proteomes" id="UP000028058"/>
    </source>
</evidence>
<organism evidence="3 4">
    <name type="scientific">Streptomyces xinghaiensis</name>
    <dbReference type="NCBI Taxonomy" id="1038928"/>
    <lineage>
        <taxon>Bacteria</taxon>
        <taxon>Bacillati</taxon>
        <taxon>Actinomycetota</taxon>
        <taxon>Actinomycetes</taxon>
        <taxon>Kitasatosporales</taxon>
        <taxon>Streptomycetaceae</taxon>
        <taxon>Streptomyces</taxon>
    </lineage>
</organism>
<sequence length="170" mass="17823">MSPARTTDTATRPAPRRRAPRRAATAGAAAAVLLSLTACAQPGAPDGAAPAPGSSRPSAVADGQLLALTVSGGVAGHTSRVTVEADGTVETVRRSGTSRSGRMRDEQVSALRDLLASERYARLPGRTFNRPTTDAFVYEFEAQGRTVVADSTSLRRPLNEVLQLLGSWRP</sequence>
<dbReference type="OrthoDB" id="4307871at2"/>
<dbReference type="EMBL" id="JNAD02000001">
    <property type="protein sequence ID" value="RKM98817.1"/>
    <property type="molecule type" value="Genomic_DNA"/>
</dbReference>
<feature type="signal peptide" evidence="2">
    <location>
        <begin position="1"/>
        <end position="40"/>
    </location>
</feature>